<evidence type="ECO:0000256" key="15">
    <source>
        <dbReference type="PROSITE-ProRule" id="PRU00560"/>
    </source>
</evidence>
<dbReference type="PATRIC" id="fig|1618482.3.peg.841"/>
<evidence type="ECO:0000256" key="3">
    <source>
        <dbReference type="ARBA" id="ARBA00022741"/>
    </source>
</evidence>
<evidence type="ECO:0000313" key="18">
    <source>
        <dbReference type="EMBL" id="KKR71623.1"/>
    </source>
</evidence>
<dbReference type="Gene3D" id="1.10.10.160">
    <property type="match status" value="1"/>
</dbReference>
<evidence type="ECO:0000256" key="1">
    <source>
        <dbReference type="ARBA" id="ARBA00009922"/>
    </source>
</evidence>
<proteinExistence type="inferred from homology"/>
<feature type="domain" description="UvrD-like helicase ATP-binding" evidence="16">
    <location>
        <begin position="6"/>
        <end position="325"/>
    </location>
</feature>
<keyword evidence="11" id="KW-0413">Isomerase</keyword>
<keyword evidence="10" id="KW-0234">DNA repair</keyword>
<dbReference type="InterPro" id="IPR013986">
    <property type="entry name" value="DExx_box_DNA_helicase_dom_sf"/>
</dbReference>
<evidence type="ECO:0000256" key="8">
    <source>
        <dbReference type="ARBA" id="ARBA00022840"/>
    </source>
</evidence>
<keyword evidence="8 15" id="KW-0067">ATP-binding</keyword>
<protein>
    <recommendedName>
        <fullName evidence="13">DNA 3'-5' helicase</fullName>
        <ecNumber evidence="13">5.6.2.4</ecNumber>
    </recommendedName>
</protein>
<accession>A0A0G0T3K3</accession>
<dbReference type="InterPro" id="IPR014016">
    <property type="entry name" value="UvrD-like_ATP-bd"/>
</dbReference>
<dbReference type="SUPFAM" id="SSF52980">
    <property type="entry name" value="Restriction endonuclease-like"/>
    <property type="match status" value="1"/>
</dbReference>
<keyword evidence="7" id="KW-0269">Exonuclease</keyword>
<comment type="catalytic activity">
    <reaction evidence="12">
        <text>Couples ATP hydrolysis with the unwinding of duplex DNA by translocating in the 3'-5' direction.</text>
        <dbReference type="EC" id="5.6.2.4"/>
    </reaction>
</comment>
<feature type="domain" description="UvrD-like helicase C-terminal" evidence="17">
    <location>
        <begin position="326"/>
        <end position="634"/>
    </location>
</feature>
<dbReference type="Gene3D" id="1.10.486.10">
    <property type="entry name" value="PCRA, domain 4"/>
    <property type="match status" value="1"/>
</dbReference>
<dbReference type="EC" id="5.6.2.4" evidence="13"/>
<evidence type="ECO:0000256" key="9">
    <source>
        <dbReference type="ARBA" id="ARBA00023125"/>
    </source>
</evidence>
<keyword evidence="4" id="KW-0227">DNA damage</keyword>
<dbReference type="Pfam" id="PF00580">
    <property type="entry name" value="UvrD-helicase"/>
    <property type="match status" value="1"/>
</dbReference>
<feature type="binding site" evidence="15">
    <location>
        <begin position="27"/>
        <end position="34"/>
    </location>
    <ligand>
        <name>ATP</name>
        <dbReference type="ChEBI" id="CHEBI:30616"/>
    </ligand>
</feature>
<comment type="similarity">
    <text evidence="1">Belongs to the helicase family. UvrD subfamily.</text>
</comment>
<dbReference type="AlphaFoldDB" id="A0A0G0T3K3"/>
<reference evidence="18 19" key="1">
    <citation type="journal article" date="2015" name="Nature">
        <title>rRNA introns, odd ribosomes, and small enigmatic genomes across a large radiation of phyla.</title>
        <authorList>
            <person name="Brown C.T."/>
            <person name="Hug L.A."/>
            <person name="Thomas B.C."/>
            <person name="Sharon I."/>
            <person name="Castelle C.J."/>
            <person name="Singh A."/>
            <person name="Wilkins M.J."/>
            <person name="Williams K.H."/>
            <person name="Banfield J.F."/>
        </authorList>
    </citation>
    <scope>NUCLEOTIDE SEQUENCE [LARGE SCALE GENOMIC DNA]</scope>
</reference>
<evidence type="ECO:0000256" key="2">
    <source>
        <dbReference type="ARBA" id="ARBA00022722"/>
    </source>
</evidence>
<evidence type="ECO:0000313" key="19">
    <source>
        <dbReference type="Proteomes" id="UP000034664"/>
    </source>
</evidence>
<dbReference type="InterPro" id="IPR000212">
    <property type="entry name" value="DNA_helicase_UvrD/REP"/>
</dbReference>
<dbReference type="GO" id="GO:0000725">
    <property type="term" value="P:recombinational repair"/>
    <property type="evidence" value="ECO:0007669"/>
    <property type="project" value="TreeGrafter"/>
</dbReference>
<evidence type="ECO:0000259" key="16">
    <source>
        <dbReference type="PROSITE" id="PS51198"/>
    </source>
</evidence>
<dbReference type="EMBL" id="LBZM01000023">
    <property type="protein sequence ID" value="KKR71623.1"/>
    <property type="molecule type" value="Genomic_DNA"/>
</dbReference>
<evidence type="ECO:0000256" key="10">
    <source>
        <dbReference type="ARBA" id="ARBA00023204"/>
    </source>
</evidence>
<keyword evidence="2" id="KW-0540">Nuclease</keyword>
<dbReference type="Gene3D" id="3.40.50.300">
    <property type="entry name" value="P-loop containing nucleotide triphosphate hydrolases"/>
    <property type="match status" value="2"/>
</dbReference>
<evidence type="ECO:0000256" key="11">
    <source>
        <dbReference type="ARBA" id="ARBA00023235"/>
    </source>
</evidence>
<evidence type="ECO:0000256" key="12">
    <source>
        <dbReference type="ARBA" id="ARBA00034617"/>
    </source>
</evidence>
<dbReference type="GO" id="GO:0043138">
    <property type="term" value="F:3'-5' DNA helicase activity"/>
    <property type="evidence" value="ECO:0007669"/>
    <property type="project" value="UniProtKB-EC"/>
</dbReference>
<name>A0A0G0T3K3_9BACT</name>
<dbReference type="Pfam" id="PF12705">
    <property type="entry name" value="PDDEXK_1"/>
    <property type="match status" value="1"/>
</dbReference>
<dbReference type="InterPro" id="IPR027417">
    <property type="entry name" value="P-loop_NTPase"/>
</dbReference>
<dbReference type="InterPro" id="IPR014017">
    <property type="entry name" value="DNA_helicase_UvrD-like_C"/>
</dbReference>
<dbReference type="InterPro" id="IPR038726">
    <property type="entry name" value="PDDEXK_AddAB-type"/>
</dbReference>
<dbReference type="Gene3D" id="3.90.320.10">
    <property type="match status" value="1"/>
</dbReference>
<evidence type="ECO:0000256" key="5">
    <source>
        <dbReference type="ARBA" id="ARBA00022801"/>
    </source>
</evidence>
<dbReference type="PROSITE" id="PS51217">
    <property type="entry name" value="UVRD_HELICASE_CTER"/>
    <property type="match status" value="1"/>
</dbReference>
<evidence type="ECO:0000256" key="7">
    <source>
        <dbReference type="ARBA" id="ARBA00022839"/>
    </source>
</evidence>
<dbReference type="Pfam" id="PF13361">
    <property type="entry name" value="UvrD_C"/>
    <property type="match status" value="1"/>
</dbReference>
<dbReference type="PANTHER" id="PTHR11070:SF2">
    <property type="entry name" value="ATP-DEPENDENT DNA HELICASE SRS2"/>
    <property type="match status" value="1"/>
</dbReference>
<dbReference type="Proteomes" id="UP000034664">
    <property type="component" value="Unassembled WGS sequence"/>
</dbReference>
<keyword evidence="9" id="KW-0238">DNA-binding</keyword>
<gene>
    <name evidence="18" type="ORF">UU14_C0023G0023</name>
</gene>
<organism evidence="18 19">
    <name type="scientific">Candidatus Roizmanbacteria bacterium GW2011_GWB1_40_7</name>
    <dbReference type="NCBI Taxonomy" id="1618482"/>
    <lineage>
        <taxon>Bacteria</taxon>
        <taxon>Candidatus Roizmaniibacteriota</taxon>
    </lineage>
</organism>
<dbReference type="GO" id="GO:0004527">
    <property type="term" value="F:exonuclease activity"/>
    <property type="evidence" value="ECO:0007669"/>
    <property type="project" value="UniProtKB-KW"/>
</dbReference>
<dbReference type="GO" id="GO:0003677">
    <property type="term" value="F:DNA binding"/>
    <property type="evidence" value="ECO:0007669"/>
    <property type="project" value="UniProtKB-KW"/>
</dbReference>
<dbReference type="InterPro" id="IPR011604">
    <property type="entry name" value="PDDEXK-like_dom_sf"/>
</dbReference>
<dbReference type="CDD" id="cd17932">
    <property type="entry name" value="DEXQc_UvrD"/>
    <property type="match status" value="1"/>
</dbReference>
<comment type="catalytic activity">
    <reaction evidence="14">
        <text>ATP + H2O = ADP + phosphate + H(+)</text>
        <dbReference type="Rhea" id="RHEA:13065"/>
        <dbReference type="ChEBI" id="CHEBI:15377"/>
        <dbReference type="ChEBI" id="CHEBI:15378"/>
        <dbReference type="ChEBI" id="CHEBI:30616"/>
        <dbReference type="ChEBI" id="CHEBI:43474"/>
        <dbReference type="ChEBI" id="CHEBI:456216"/>
        <dbReference type="EC" id="5.6.2.4"/>
    </reaction>
</comment>
<dbReference type="PANTHER" id="PTHR11070">
    <property type="entry name" value="UVRD / RECB / PCRA DNA HELICASE FAMILY MEMBER"/>
    <property type="match status" value="1"/>
</dbReference>
<dbReference type="SUPFAM" id="SSF52540">
    <property type="entry name" value="P-loop containing nucleoside triphosphate hydrolases"/>
    <property type="match status" value="1"/>
</dbReference>
<dbReference type="PROSITE" id="PS51198">
    <property type="entry name" value="UVRD_HELICASE_ATP_BIND"/>
    <property type="match status" value="1"/>
</dbReference>
<evidence type="ECO:0000256" key="14">
    <source>
        <dbReference type="ARBA" id="ARBA00048988"/>
    </source>
</evidence>
<evidence type="ECO:0000256" key="4">
    <source>
        <dbReference type="ARBA" id="ARBA00022763"/>
    </source>
</evidence>
<sequence>MNDQQKHLNQEQLQAVQHEKGPLLIIAGAGTGKTTVVTERIKHLILERGIKSHEILALTFTEKAAREMEERVDIAMPYGYTQMWISTFHAFCDRVLRNDAIHIGLTPGYRLMTQAESTKFFRDRLFQLNLDYFRPLGNPTKFVYGMLQHFSRLRDEDVSPTQYTSWVQDQRSKIKYQKDKSNIKNIELQEVAKWEELAKSYKQYESFKAKEGVMDFSDLISNTLELFRRRPNVLTTYRRQFKHVLVDEFQDTNIAQYELVKLLAPPSLKLRRASPPSIGPNLTVVGDDSQSIYKFRGAAISNILSFMQDYQDTTRIVLNKNYRSTQTILNHSHQLIKHNDPDTLEAQMGISKQLTKVRNVEEVAVDLVYCDRVENEAEEVARVITELIGNPTTSAEVRTTFGARDFAILVRANNHADPFVRVLRRHNIPYQFLGPGMLFRQEEIKDLIAYLNVLNNFEDSVSFYRVLNLSPFKVSARDIAALANYSKKQHVSLFESAEQFVASQREKSSQISFSIIDSSTEEKLGKLIDMIHRHLARVPKDTAGQILYYFLEDTEMIKDLASYESAADEKRALNISKFFDKLKSYEVDHEDASVSAVIDWIDLSMELGESPLANDMDWAENDAVNILTVHSSKGLEFPVVFLVNLTSGRFPTYERREQIPIPEELIKETLPEGDYHMQEERRLFYVGMTRARDRLYLTASKYYGEGKRERKISPFVEEALGDSVVSSKLSVVSNKQLTFLDYKNHNETDYLQPITYNRKPITYLSYSQIETFKFCPMHYKARYILKLPVPTYAAANFGTSMHQALRLFYERRMQGEKTDLKGLLDVYESIWNPVGFESKQHEQQMKALGKKQLKAFYEKHFDLKQLPEMVEKPFIFPIKNGLKFGGVIDRLDHLSDGHIEIIDYKTSSKVPTQKDVDKNLQLTLYALAATEVPEIGKNLNPDKVVLSLFYFKDNVKLSTTRTREQLARAQQEVIKIAEEIGRSDFKCSGTKWCINCEFKMLCGIEGSV</sequence>
<dbReference type="InterPro" id="IPR011335">
    <property type="entry name" value="Restrct_endonuc-II-like"/>
</dbReference>
<keyword evidence="5 15" id="KW-0378">Hydrolase</keyword>
<keyword evidence="3 15" id="KW-0547">Nucleotide-binding</keyword>
<comment type="caution">
    <text evidence="18">The sequence shown here is derived from an EMBL/GenBank/DDBJ whole genome shotgun (WGS) entry which is preliminary data.</text>
</comment>
<keyword evidence="6 15" id="KW-0347">Helicase</keyword>
<dbReference type="GO" id="GO:0005524">
    <property type="term" value="F:ATP binding"/>
    <property type="evidence" value="ECO:0007669"/>
    <property type="project" value="UniProtKB-UniRule"/>
</dbReference>
<evidence type="ECO:0000256" key="6">
    <source>
        <dbReference type="ARBA" id="ARBA00022806"/>
    </source>
</evidence>
<evidence type="ECO:0000259" key="17">
    <source>
        <dbReference type="PROSITE" id="PS51217"/>
    </source>
</evidence>
<evidence type="ECO:0000256" key="13">
    <source>
        <dbReference type="ARBA" id="ARBA00034808"/>
    </source>
</evidence>